<keyword evidence="3 6" id="KW-0812">Transmembrane</keyword>
<feature type="transmembrane region" description="Helical" evidence="6">
    <location>
        <begin position="271"/>
        <end position="288"/>
    </location>
</feature>
<sequence>SQQNLAKSTLWLIISELIFNLSGYVIHSSMGRILGPADYGRYGLVVTLTTMVIILIGNGIPTAMAKYISEIFETNPRMVLVIKRKALLLQSLIIGSITILFFLAAPLISRALGDETLTPLFRISTLIIPAFAAASFYFSFYTALHKFNVQSILKTLRSVLKVLAIVGLAYVFGVPGSIVGYAVAALSVFLVAFLLDQLIYTKQIKKAAKVQNLSLTSEFETKKLLNYAWQVIIFFLAYELLISIDLYLVKGILHDDYLTGIYNASLTVGRIPYYIFYALTIMLLPVISKSTAQNKHSETNAVISQSLRLMTILLIPSVILMSQFANPIIKIFYSERYLDAAIPMSILAYGVGFLTIFYVMSFVLNGAGKTKIPMWISIFGFFLNAILNYFFIKSYGLNGSAVATTITSFITMIAILYFIQRDFGVLIRFNSICKMLLAGAITYLTSNLFSQGQFIFLLWIIFLFAIYLTILYFLGEISKADFDYLKQMLSKKKKKTQAQEELSGNEPSA</sequence>
<keyword evidence="4 6" id="KW-1133">Transmembrane helix</keyword>
<evidence type="ECO:0000256" key="4">
    <source>
        <dbReference type="ARBA" id="ARBA00022989"/>
    </source>
</evidence>
<name>A0A0G0NG65_9BACT</name>
<feature type="transmembrane region" description="Helical" evidence="6">
    <location>
        <begin position="309"/>
        <end position="329"/>
    </location>
</feature>
<feature type="transmembrane region" description="Helical" evidence="6">
    <location>
        <begin position="341"/>
        <end position="360"/>
    </location>
</feature>
<dbReference type="Pfam" id="PF01943">
    <property type="entry name" value="Polysacc_synt"/>
    <property type="match status" value="1"/>
</dbReference>
<dbReference type="PANTHER" id="PTHR30250:SF11">
    <property type="entry name" value="O-ANTIGEN TRANSPORTER-RELATED"/>
    <property type="match status" value="1"/>
</dbReference>
<feature type="non-terminal residue" evidence="7">
    <location>
        <position position="1"/>
    </location>
</feature>
<comment type="caution">
    <text evidence="7">The sequence shown here is derived from an EMBL/GenBank/DDBJ whole genome shotgun (WGS) entry which is preliminary data.</text>
</comment>
<dbReference type="InterPro" id="IPR050833">
    <property type="entry name" value="Poly_Biosynth_Transport"/>
</dbReference>
<evidence type="ECO:0000256" key="5">
    <source>
        <dbReference type="ARBA" id="ARBA00023136"/>
    </source>
</evidence>
<feature type="transmembrane region" description="Helical" evidence="6">
    <location>
        <begin position="155"/>
        <end position="172"/>
    </location>
</feature>
<keyword evidence="5 6" id="KW-0472">Membrane</keyword>
<feature type="transmembrane region" description="Helical" evidence="6">
    <location>
        <begin position="455"/>
        <end position="474"/>
    </location>
</feature>
<dbReference type="PANTHER" id="PTHR30250">
    <property type="entry name" value="PST FAMILY PREDICTED COLANIC ACID TRANSPORTER"/>
    <property type="match status" value="1"/>
</dbReference>
<comment type="subcellular location">
    <subcellularLocation>
        <location evidence="1">Cell membrane</location>
        <topology evidence="1">Multi-pass membrane protein</topology>
    </subcellularLocation>
</comment>
<dbReference type="GO" id="GO:0005886">
    <property type="term" value="C:plasma membrane"/>
    <property type="evidence" value="ECO:0007669"/>
    <property type="project" value="UniProtKB-SubCell"/>
</dbReference>
<dbReference type="CDD" id="cd13128">
    <property type="entry name" value="MATE_Wzx_like"/>
    <property type="match status" value="1"/>
</dbReference>
<feature type="transmembrane region" description="Helical" evidence="6">
    <location>
        <begin position="178"/>
        <end position="199"/>
    </location>
</feature>
<feature type="transmembrane region" description="Helical" evidence="6">
    <location>
        <begin position="372"/>
        <end position="391"/>
    </location>
</feature>
<feature type="transmembrane region" description="Helical" evidence="6">
    <location>
        <begin position="431"/>
        <end position="449"/>
    </location>
</feature>
<evidence type="ECO:0000313" key="8">
    <source>
        <dbReference type="Proteomes" id="UP000034665"/>
    </source>
</evidence>
<dbReference type="InterPro" id="IPR002797">
    <property type="entry name" value="Polysacc_synth"/>
</dbReference>
<dbReference type="Proteomes" id="UP000034665">
    <property type="component" value="Unassembled WGS sequence"/>
</dbReference>
<feature type="transmembrane region" description="Helical" evidence="6">
    <location>
        <begin position="120"/>
        <end position="143"/>
    </location>
</feature>
<proteinExistence type="predicted"/>
<organism evidence="7 8">
    <name type="scientific">Candidatus Wolfebacteria bacterium GW2011_GWC2_39_22</name>
    <dbReference type="NCBI Taxonomy" id="1619013"/>
    <lineage>
        <taxon>Bacteria</taxon>
        <taxon>Candidatus Wolfeibacteriota</taxon>
    </lineage>
</organism>
<reference evidence="7 8" key="1">
    <citation type="journal article" date="2015" name="Nature">
        <title>rRNA introns, odd ribosomes, and small enigmatic genomes across a large radiation of phyla.</title>
        <authorList>
            <person name="Brown C.T."/>
            <person name="Hug L.A."/>
            <person name="Thomas B.C."/>
            <person name="Sharon I."/>
            <person name="Castelle C.J."/>
            <person name="Singh A."/>
            <person name="Wilkins M.J."/>
            <person name="Williams K.H."/>
            <person name="Banfield J.F."/>
        </authorList>
    </citation>
    <scope>NUCLEOTIDE SEQUENCE [LARGE SCALE GENOMIC DNA]</scope>
</reference>
<dbReference type="EMBL" id="LBWR01000006">
    <property type="protein sequence ID" value="KKR11806.1"/>
    <property type="molecule type" value="Genomic_DNA"/>
</dbReference>
<dbReference type="AlphaFoldDB" id="A0A0G0NG65"/>
<feature type="transmembrane region" description="Helical" evidence="6">
    <location>
        <begin position="86"/>
        <end position="108"/>
    </location>
</feature>
<gene>
    <name evidence="7" type="ORF">UT41_C0006G0001</name>
</gene>
<accession>A0A0G0NG65</accession>
<protein>
    <submittedName>
        <fullName evidence="7">Polysaccharide biosynthesis protein</fullName>
    </submittedName>
</protein>
<evidence type="ECO:0000256" key="3">
    <source>
        <dbReference type="ARBA" id="ARBA00022692"/>
    </source>
</evidence>
<evidence type="ECO:0000313" key="7">
    <source>
        <dbReference type="EMBL" id="KKR11806.1"/>
    </source>
</evidence>
<feature type="transmembrane region" description="Helical" evidence="6">
    <location>
        <begin position="397"/>
        <end position="419"/>
    </location>
</feature>
<feature type="transmembrane region" description="Helical" evidence="6">
    <location>
        <begin position="39"/>
        <end position="65"/>
    </location>
</feature>
<feature type="transmembrane region" description="Helical" evidence="6">
    <location>
        <begin position="227"/>
        <end position="249"/>
    </location>
</feature>
<keyword evidence="2" id="KW-1003">Cell membrane</keyword>
<evidence type="ECO:0000256" key="6">
    <source>
        <dbReference type="SAM" id="Phobius"/>
    </source>
</evidence>
<feature type="transmembrane region" description="Helical" evidence="6">
    <location>
        <begin position="9"/>
        <end position="27"/>
    </location>
</feature>
<evidence type="ECO:0000256" key="2">
    <source>
        <dbReference type="ARBA" id="ARBA00022475"/>
    </source>
</evidence>
<dbReference type="STRING" id="1619013.UT41_C0006G0001"/>
<evidence type="ECO:0000256" key="1">
    <source>
        <dbReference type="ARBA" id="ARBA00004651"/>
    </source>
</evidence>